<reference evidence="4" key="1">
    <citation type="journal article" date="2021" name="PeerJ">
        <title>Extensive microbial diversity within the chicken gut microbiome revealed by metagenomics and culture.</title>
        <authorList>
            <person name="Gilroy R."/>
            <person name="Ravi A."/>
            <person name="Getino M."/>
            <person name="Pursley I."/>
            <person name="Horton D.L."/>
            <person name="Alikhan N.F."/>
            <person name="Baker D."/>
            <person name="Gharbi K."/>
            <person name="Hall N."/>
            <person name="Watson M."/>
            <person name="Adriaenssens E.M."/>
            <person name="Foster-Nyarko E."/>
            <person name="Jarju S."/>
            <person name="Secka A."/>
            <person name="Antonio M."/>
            <person name="Oren A."/>
            <person name="Chaudhuri R.R."/>
            <person name="La Ragione R."/>
            <person name="Hildebrand F."/>
            <person name="Pallen M.J."/>
        </authorList>
    </citation>
    <scope>NUCLEOTIDE SEQUENCE</scope>
    <source>
        <strain evidence="4">CHK185-1770</strain>
    </source>
</reference>
<protein>
    <submittedName>
        <fullName evidence="4">S-layer homology domain-containing protein</fullName>
    </submittedName>
</protein>
<dbReference type="EMBL" id="DWXG01000080">
    <property type="protein sequence ID" value="HJB98781.1"/>
    <property type="molecule type" value="Genomic_DNA"/>
</dbReference>
<proteinExistence type="predicted"/>
<feature type="domain" description="SLH" evidence="3">
    <location>
        <begin position="214"/>
        <end position="273"/>
    </location>
</feature>
<sequence>MEEPDPDPTPTPPPTYPPQVDTGEGGTVATSPSRPSRGDEVTITPKPNPGQEVDAITVTDRNGNPVEVIDNGNGTYSFTQPSDRVTISVTFRCDSGQLCPSCHLTDVDYVVEKGIMEGMSPTTFSPGTHLTRAQAVQILYNLEGQPTVSGDSGFSDAFGWYETAVTWAAQTCVAEGYGEGTFQPGNRITRQEFAQLLYNYAGDKGCDLTAEGDLSQFPDGDTAADWAEAAMSWANGNGLIHGHEDGTLDARGTTIRAQAANIFMEFDKNLAGN</sequence>
<organism evidence="4 5">
    <name type="scientific">Candidatus Acutalibacter pullicola</name>
    <dbReference type="NCBI Taxonomy" id="2838417"/>
    <lineage>
        <taxon>Bacteria</taxon>
        <taxon>Bacillati</taxon>
        <taxon>Bacillota</taxon>
        <taxon>Clostridia</taxon>
        <taxon>Eubacteriales</taxon>
        <taxon>Acutalibacteraceae</taxon>
        <taxon>Acutalibacter</taxon>
    </lineage>
</organism>
<evidence type="ECO:0000256" key="1">
    <source>
        <dbReference type="ARBA" id="ARBA00022737"/>
    </source>
</evidence>
<dbReference type="Pfam" id="PF00395">
    <property type="entry name" value="SLH"/>
    <property type="match status" value="3"/>
</dbReference>
<keyword evidence="1" id="KW-0677">Repeat</keyword>
<feature type="region of interest" description="Disordered" evidence="2">
    <location>
        <begin position="1"/>
        <end position="55"/>
    </location>
</feature>
<evidence type="ECO:0000256" key="2">
    <source>
        <dbReference type="SAM" id="MobiDB-lite"/>
    </source>
</evidence>
<evidence type="ECO:0000313" key="5">
    <source>
        <dbReference type="Proteomes" id="UP000826793"/>
    </source>
</evidence>
<evidence type="ECO:0000313" key="4">
    <source>
        <dbReference type="EMBL" id="HJB98781.1"/>
    </source>
</evidence>
<reference evidence="4" key="2">
    <citation type="submission" date="2021-04" db="EMBL/GenBank/DDBJ databases">
        <authorList>
            <person name="Gilroy R."/>
        </authorList>
    </citation>
    <scope>NUCLEOTIDE SEQUENCE</scope>
    <source>
        <strain evidence="4">CHK185-1770</strain>
    </source>
</reference>
<dbReference type="AlphaFoldDB" id="A0A9D2MXA9"/>
<evidence type="ECO:0000259" key="3">
    <source>
        <dbReference type="PROSITE" id="PS51272"/>
    </source>
</evidence>
<comment type="caution">
    <text evidence="4">The sequence shown here is derived from an EMBL/GenBank/DDBJ whole genome shotgun (WGS) entry which is preliminary data.</text>
</comment>
<gene>
    <name evidence="4" type="ORF">H9710_09420</name>
</gene>
<dbReference type="Proteomes" id="UP000826793">
    <property type="component" value="Unassembled WGS sequence"/>
</dbReference>
<dbReference type="PROSITE" id="PS51272">
    <property type="entry name" value="SLH"/>
    <property type="match status" value="2"/>
</dbReference>
<accession>A0A9D2MXA9</accession>
<feature type="compositionally biased region" description="Pro residues" evidence="2">
    <location>
        <begin position="7"/>
        <end position="17"/>
    </location>
</feature>
<dbReference type="Pfam" id="PF18998">
    <property type="entry name" value="Flg_new_2"/>
    <property type="match status" value="1"/>
</dbReference>
<name>A0A9D2MXA9_9FIRM</name>
<feature type="domain" description="SLH" evidence="3">
    <location>
        <begin position="148"/>
        <end position="211"/>
    </location>
</feature>
<dbReference type="InterPro" id="IPR044060">
    <property type="entry name" value="Bacterial_rp_domain"/>
</dbReference>
<dbReference type="InterPro" id="IPR001119">
    <property type="entry name" value="SLH_dom"/>
</dbReference>